<evidence type="ECO:0000313" key="7">
    <source>
        <dbReference type="EMBL" id="PON27750.1"/>
    </source>
</evidence>
<evidence type="ECO:0008006" key="9">
    <source>
        <dbReference type="Google" id="ProtNLM"/>
    </source>
</evidence>
<feature type="transmembrane region" description="Helical" evidence="6">
    <location>
        <begin position="359"/>
        <end position="379"/>
    </location>
</feature>
<dbReference type="PANTHER" id="PTHR10231">
    <property type="entry name" value="NUCLEOTIDE-SUGAR TRANSMEMBRANE TRANSPORTER"/>
    <property type="match status" value="1"/>
</dbReference>
<sequence length="480" mass="52253">MAVLDSGGSAIRAGSSGKPISLILVRENCSIPLVSLLANGVSQLTVQNSAFILIMHYSRIMPPVGDHRYFPSTAVFLHEVIKLAVSLTLCLYEASKTLAPSTPATVLFEQIYNAMFSIDGWKLIIPGVFYTLQNILQYVAIENLDAVHFQVLYQLKILTTALFSVYLLSRPLGFKRWLALIVLTLGVSVVSLPGSSTTTNVPSADSLLLHGMPDHFFPRSRHELGHAIPDDAPAHLTRRSATYEGIDYDLHSLEPPMNYSVGVTAVLIAAAVSGLTGVYFEKILKENSSQASVWIRNLQLSFYSMIAALFGGVMWQDGAGIREHGFFEGYNTIVWATVILQAAGGLLASLVIRDADNIVKNFATSISIILSFLVSVWVFEFEVTFTFLLGTMLVLLATYMYSITEESPSRARPPAIRVATFEKPAIESLLTPIGTPRLGPSKHLGAIDPFDAKGVASTSSRPSSPMFARPGSRLAPQKEL</sequence>
<feature type="transmembrane region" description="Helical" evidence="6">
    <location>
        <begin position="333"/>
        <end position="352"/>
    </location>
</feature>
<name>A0A2P4ZTX7_9HYPO</name>
<evidence type="ECO:0000256" key="4">
    <source>
        <dbReference type="ARBA" id="ARBA00023136"/>
    </source>
</evidence>
<keyword evidence="4 6" id="KW-0472">Membrane</keyword>
<reference evidence="7 8" key="1">
    <citation type="journal article" date="2016" name="Genome Announc.">
        <title>Draft Whole-Genome Sequence of Trichoderma gamsii T6085, a Promising Biocontrol Agent of Fusarium Head Blight on Wheat.</title>
        <authorList>
            <person name="Baroncelli R."/>
            <person name="Zapparata A."/>
            <person name="Piaggeschi G."/>
            <person name="Sarrocco S."/>
            <person name="Vannacci G."/>
        </authorList>
    </citation>
    <scope>NUCLEOTIDE SEQUENCE [LARGE SCALE GENOMIC DNA]</scope>
    <source>
        <strain evidence="7 8">T6085</strain>
    </source>
</reference>
<dbReference type="NCBIfam" id="TIGR00803">
    <property type="entry name" value="nst"/>
    <property type="match status" value="1"/>
</dbReference>
<feature type="region of interest" description="Disordered" evidence="5">
    <location>
        <begin position="453"/>
        <end position="480"/>
    </location>
</feature>
<evidence type="ECO:0000256" key="5">
    <source>
        <dbReference type="SAM" id="MobiDB-lite"/>
    </source>
</evidence>
<comment type="caution">
    <text evidence="7">The sequence shown here is derived from an EMBL/GenBank/DDBJ whole genome shotgun (WGS) entry which is preliminary data.</text>
</comment>
<organism evidence="7 8">
    <name type="scientific">Trichoderma gamsii</name>
    <dbReference type="NCBI Taxonomy" id="398673"/>
    <lineage>
        <taxon>Eukaryota</taxon>
        <taxon>Fungi</taxon>
        <taxon>Dikarya</taxon>
        <taxon>Ascomycota</taxon>
        <taxon>Pezizomycotina</taxon>
        <taxon>Sordariomycetes</taxon>
        <taxon>Hypocreomycetidae</taxon>
        <taxon>Hypocreales</taxon>
        <taxon>Hypocreaceae</taxon>
        <taxon>Trichoderma</taxon>
    </lineage>
</organism>
<feature type="transmembrane region" description="Helical" evidence="6">
    <location>
        <begin position="177"/>
        <end position="194"/>
    </location>
</feature>
<dbReference type="RefSeq" id="XP_024406059.1">
    <property type="nucleotide sequence ID" value="XM_024549221.1"/>
</dbReference>
<dbReference type="Pfam" id="PF04142">
    <property type="entry name" value="Nuc_sug_transp"/>
    <property type="match status" value="1"/>
</dbReference>
<feature type="transmembrane region" description="Helical" evidence="6">
    <location>
        <begin position="300"/>
        <end position="321"/>
    </location>
</feature>
<dbReference type="Proteomes" id="UP000054821">
    <property type="component" value="Unassembled WGS sequence"/>
</dbReference>
<dbReference type="SUPFAM" id="SSF103481">
    <property type="entry name" value="Multidrug resistance efflux transporter EmrE"/>
    <property type="match status" value="1"/>
</dbReference>
<comment type="subcellular location">
    <subcellularLocation>
        <location evidence="1">Membrane</location>
        <topology evidence="1">Multi-pass membrane protein</topology>
    </subcellularLocation>
</comment>
<evidence type="ECO:0000256" key="1">
    <source>
        <dbReference type="ARBA" id="ARBA00004141"/>
    </source>
</evidence>
<feature type="transmembrane region" description="Helical" evidence="6">
    <location>
        <begin position="147"/>
        <end position="168"/>
    </location>
</feature>
<accession>A0A2P4ZTX7</accession>
<dbReference type="InterPro" id="IPR037185">
    <property type="entry name" value="EmrE-like"/>
</dbReference>
<keyword evidence="3 6" id="KW-1133">Transmembrane helix</keyword>
<dbReference type="STRING" id="398673.A0A2P4ZTX7"/>
<keyword evidence="8" id="KW-1185">Reference proteome</keyword>
<dbReference type="GO" id="GO:0000139">
    <property type="term" value="C:Golgi membrane"/>
    <property type="evidence" value="ECO:0007669"/>
    <property type="project" value="InterPro"/>
</dbReference>
<evidence type="ECO:0000313" key="8">
    <source>
        <dbReference type="Proteomes" id="UP000054821"/>
    </source>
</evidence>
<proteinExistence type="predicted"/>
<evidence type="ECO:0000256" key="2">
    <source>
        <dbReference type="ARBA" id="ARBA00022692"/>
    </source>
</evidence>
<dbReference type="InterPro" id="IPR007271">
    <property type="entry name" value="Nuc_sug_transpt"/>
</dbReference>
<dbReference type="EMBL" id="JPDN02000009">
    <property type="protein sequence ID" value="PON27750.1"/>
    <property type="molecule type" value="Genomic_DNA"/>
</dbReference>
<feature type="transmembrane region" description="Helical" evidence="6">
    <location>
        <begin position="259"/>
        <end position="280"/>
    </location>
</feature>
<keyword evidence="2 6" id="KW-0812">Transmembrane</keyword>
<gene>
    <name evidence="7" type="ORF">TGAM01_v203517</name>
</gene>
<dbReference type="GeneID" id="29981239"/>
<feature type="transmembrane region" description="Helical" evidence="6">
    <location>
        <begin position="385"/>
        <end position="403"/>
    </location>
</feature>
<dbReference type="GO" id="GO:0015165">
    <property type="term" value="F:pyrimidine nucleotide-sugar transmembrane transporter activity"/>
    <property type="evidence" value="ECO:0007669"/>
    <property type="project" value="InterPro"/>
</dbReference>
<evidence type="ECO:0000256" key="3">
    <source>
        <dbReference type="ARBA" id="ARBA00022989"/>
    </source>
</evidence>
<protein>
    <recommendedName>
        <fullName evidence="9">UDP-galactose transporter</fullName>
    </recommendedName>
</protein>
<dbReference type="AlphaFoldDB" id="A0A2P4ZTX7"/>
<evidence type="ECO:0000256" key="6">
    <source>
        <dbReference type="SAM" id="Phobius"/>
    </source>
</evidence>